<reference evidence="1 2" key="1">
    <citation type="submission" date="2019-06" db="EMBL/GenBank/DDBJ databases">
        <title>Flavibacter putida gen. nov., sp. nov., a novel marine bacterium of the family Flavobacteriaceae isolated from coastal seawater.</title>
        <authorList>
            <person name="Feng X."/>
        </authorList>
    </citation>
    <scope>NUCLEOTIDE SEQUENCE [LARGE SCALE GENOMIC DNA]</scope>
    <source>
        <strain evidence="1 2">PLHSN227</strain>
    </source>
</reference>
<dbReference type="Pfam" id="PF18849">
    <property type="entry name" value="baeRF_family7"/>
    <property type="match status" value="1"/>
</dbReference>
<dbReference type="AlphaFoldDB" id="A0A507ZRH0"/>
<organism evidence="1 2">
    <name type="scientific">Haloflavibacter putidus</name>
    <dbReference type="NCBI Taxonomy" id="2576776"/>
    <lineage>
        <taxon>Bacteria</taxon>
        <taxon>Pseudomonadati</taxon>
        <taxon>Bacteroidota</taxon>
        <taxon>Flavobacteriia</taxon>
        <taxon>Flavobacteriales</taxon>
        <taxon>Flavobacteriaceae</taxon>
        <taxon>Haloflavibacter</taxon>
    </lineage>
</organism>
<sequence>MLIKEKEFNTLIEHTDKFCVSMFIPTARAGKDVLEEKNRKHLKSEWDTVKKELNNQDIDQAHLEKLDQKVNGILQDSNFWRNQSDGLAVFVAEDFFEYYSVPVNFAAYHYIGQSFYIKPLLPIYTDDEKFYILSLQIEDVKLYEATKYTIAEVDIEDLTPARLEERVGYDYKEKALQFRTQNEDGAKTQFHGHGGSERDEKNEILLFFRAVNKGLQSFFNNKKDPLVVACQDYLFPIYEEANTYKELFDKPVPGNPNDGSALDLHEKAVDLLEGFIGKNEQEKINDFKETTPEKKSSIVHDIIPAAFEGKIDTLFLENRAELWGKYNEKTREVIVDNEKDAKSVSLMNLAAKKTIETGGKLFLVEAQFMPEQEAKLNAIYRY</sequence>
<accession>A0A507ZRH0</accession>
<dbReference type="Proteomes" id="UP000317169">
    <property type="component" value="Unassembled WGS sequence"/>
</dbReference>
<dbReference type="RefSeq" id="WP_141420740.1">
    <property type="nucleotide sequence ID" value="NZ_VIAR01000002.1"/>
</dbReference>
<comment type="caution">
    <text evidence="1">The sequence shown here is derived from an EMBL/GenBank/DDBJ whole genome shotgun (WGS) entry which is preliminary data.</text>
</comment>
<name>A0A507ZRH0_9FLAO</name>
<keyword evidence="2" id="KW-1185">Reference proteome</keyword>
<dbReference type="InterPro" id="IPR040837">
    <property type="entry name" value="Bact_RF_family7"/>
</dbReference>
<protein>
    <submittedName>
        <fullName evidence="1">Uncharacterized protein</fullName>
    </submittedName>
</protein>
<dbReference type="EMBL" id="VIAR01000002">
    <property type="protein sequence ID" value="TQD40210.1"/>
    <property type="molecule type" value="Genomic_DNA"/>
</dbReference>
<evidence type="ECO:0000313" key="2">
    <source>
        <dbReference type="Proteomes" id="UP000317169"/>
    </source>
</evidence>
<proteinExistence type="predicted"/>
<evidence type="ECO:0000313" key="1">
    <source>
        <dbReference type="EMBL" id="TQD40210.1"/>
    </source>
</evidence>
<dbReference type="OrthoDB" id="4393931at2"/>
<gene>
    <name evidence="1" type="ORF">FKR84_03150</name>
</gene>